<evidence type="ECO:0000256" key="4">
    <source>
        <dbReference type="ARBA" id="ARBA00022771"/>
    </source>
</evidence>
<dbReference type="CDD" id="cd06714">
    <property type="entry name" value="PDZ_RIM-like"/>
    <property type="match status" value="1"/>
</dbReference>
<dbReference type="GeneID" id="101005170"/>
<dbReference type="GO" id="GO:1903861">
    <property type="term" value="P:positive regulation of dendrite extension"/>
    <property type="evidence" value="ECO:0007669"/>
    <property type="project" value="UniProtKB-ARBA"/>
</dbReference>
<feature type="domain" description="C2" evidence="10">
    <location>
        <begin position="551"/>
        <end position="674"/>
    </location>
</feature>
<evidence type="ECO:0000259" key="10">
    <source>
        <dbReference type="PROSITE" id="PS50004"/>
    </source>
</evidence>
<dbReference type="SMART" id="SM00239">
    <property type="entry name" value="C2"/>
    <property type="match status" value="2"/>
</dbReference>
<evidence type="ECO:0000256" key="1">
    <source>
        <dbReference type="ARBA" id="ARBA00022553"/>
    </source>
</evidence>
<dbReference type="InterPro" id="IPR001478">
    <property type="entry name" value="PDZ"/>
</dbReference>
<feature type="region of interest" description="Disordered" evidence="9">
    <location>
        <begin position="1209"/>
        <end position="1234"/>
    </location>
</feature>
<feature type="domain" description="C2" evidence="10">
    <location>
        <begin position="1303"/>
        <end position="1421"/>
    </location>
</feature>
<dbReference type="GO" id="GO:0050806">
    <property type="term" value="P:positive regulation of synaptic transmission"/>
    <property type="evidence" value="ECO:0007669"/>
    <property type="project" value="TreeGrafter"/>
</dbReference>
<dbReference type="PANTHER" id="PTHR12157:SF15">
    <property type="entry name" value="REGULATING SYNAPTIC MEMBRANE EXOCYTOSIS PROTEIN 2"/>
    <property type="match status" value="1"/>
</dbReference>
<reference evidence="12" key="2">
    <citation type="submission" date="2025-08" db="UniProtKB">
        <authorList>
            <consortium name="Ensembl"/>
        </authorList>
    </citation>
    <scope>IDENTIFICATION</scope>
</reference>
<keyword evidence="3" id="KW-0677">Repeat</keyword>
<reference evidence="12" key="3">
    <citation type="submission" date="2025-09" db="UniProtKB">
        <authorList>
            <consortium name="Ensembl"/>
        </authorList>
    </citation>
    <scope>IDENTIFICATION</scope>
</reference>
<keyword evidence="2" id="KW-0479">Metal-binding</keyword>
<evidence type="ECO:0000256" key="8">
    <source>
        <dbReference type="ARBA" id="ARBA00034103"/>
    </source>
</evidence>
<dbReference type="PROSITE" id="PS50106">
    <property type="entry name" value="PDZ"/>
    <property type="match status" value="1"/>
</dbReference>
<feature type="compositionally biased region" description="Basic residues" evidence="9">
    <location>
        <begin position="305"/>
        <end position="314"/>
    </location>
</feature>
<evidence type="ECO:0000256" key="6">
    <source>
        <dbReference type="ARBA" id="ARBA00022833"/>
    </source>
</evidence>
<keyword evidence="6" id="KW-0862">Zinc</keyword>
<feature type="compositionally biased region" description="Basic and acidic residues" evidence="9">
    <location>
        <begin position="125"/>
        <end position="143"/>
    </location>
</feature>
<feature type="compositionally biased region" description="Acidic residues" evidence="9">
    <location>
        <begin position="335"/>
        <end position="344"/>
    </location>
</feature>
<feature type="compositionally biased region" description="Polar residues" evidence="9">
    <location>
        <begin position="740"/>
        <end position="761"/>
    </location>
</feature>
<feature type="compositionally biased region" description="Low complexity" evidence="9">
    <location>
        <begin position="1021"/>
        <end position="1042"/>
    </location>
</feature>
<dbReference type="SUPFAM" id="SSF49562">
    <property type="entry name" value="C2 domain (Calcium/lipid-binding domain, CaLB)"/>
    <property type="match status" value="2"/>
</dbReference>
<feature type="compositionally biased region" description="Basic and acidic residues" evidence="9">
    <location>
        <begin position="50"/>
        <end position="64"/>
    </location>
</feature>
<feature type="domain" description="PDZ" evidence="11">
    <location>
        <begin position="398"/>
        <end position="484"/>
    </location>
</feature>
<dbReference type="GO" id="GO:0048788">
    <property type="term" value="C:cytoskeleton of presynaptic active zone"/>
    <property type="evidence" value="ECO:0007669"/>
    <property type="project" value="TreeGrafter"/>
</dbReference>
<dbReference type="GO" id="GO:0031267">
    <property type="term" value="F:small GTPase binding"/>
    <property type="evidence" value="ECO:0007669"/>
    <property type="project" value="InterPro"/>
</dbReference>
<evidence type="ECO:0000256" key="3">
    <source>
        <dbReference type="ARBA" id="ARBA00022737"/>
    </source>
</evidence>
<feature type="compositionally biased region" description="Polar residues" evidence="9">
    <location>
        <begin position="911"/>
        <end position="921"/>
    </location>
</feature>
<keyword evidence="13" id="KW-1185">Reference proteome</keyword>
<keyword evidence="5" id="KW-0221">Differentiation</keyword>
<feature type="compositionally biased region" description="Basic and acidic residues" evidence="9">
    <location>
        <begin position="1057"/>
        <end position="1132"/>
    </location>
</feature>
<evidence type="ECO:0000256" key="7">
    <source>
        <dbReference type="ARBA" id="ARBA00023018"/>
    </source>
</evidence>
<name>A0A2I3N1Q6_PAPAN</name>
<keyword evidence="7" id="KW-0770">Synapse</keyword>
<dbReference type="GeneTree" id="ENSGT00940000155236"/>
<feature type="region of interest" description="Disordered" evidence="9">
    <location>
        <begin position="39"/>
        <end position="151"/>
    </location>
</feature>
<dbReference type="GO" id="GO:2000300">
    <property type="term" value="P:regulation of synaptic vesicle exocytosis"/>
    <property type="evidence" value="ECO:0007669"/>
    <property type="project" value="TreeGrafter"/>
</dbReference>
<dbReference type="STRING" id="9555.ENSPANP00000041835"/>
<feature type="compositionally biased region" description="Polar residues" evidence="9">
    <location>
        <begin position="287"/>
        <end position="298"/>
    </location>
</feature>
<dbReference type="Bgee" id="ENSPANG00000025440">
    <property type="expression patterns" value="Expressed in adrenal medulla and 53 other cell types or tissues"/>
</dbReference>
<dbReference type="CTD" id="9699"/>
<dbReference type="GO" id="GO:0044325">
    <property type="term" value="F:transmembrane transporter binding"/>
    <property type="evidence" value="ECO:0007669"/>
    <property type="project" value="TreeGrafter"/>
</dbReference>
<protein>
    <submittedName>
        <fullName evidence="12">Regulating synaptic membrane exocytosis 2</fullName>
    </submittedName>
</protein>
<dbReference type="Gene3D" id="2.30.42.10">
    <property type="match status" value="1"/>
</dbReference>
<feature type="region of interest" description="Disordered" evidence="9">
    <location>
        <begin position="192"/>
        <end position="344"/>
    </location>
</feature>
<keyword evidence="1" id="KW-0597">Phosphoprotein</keyword>
<dbReference type="FunFam" id="2.60.40.150:FF:000001">
    <property type="entry name" value="Regulating synaptic membrane exocytosis 3, isoform CRA_a"/>
    <property type="match status" value="1"/>
</dbReference>
<evidence type="ECO:0000256" key="2">
    <source>
        <dbReference type="ARBA" id="ARBA00022723"/>
    </source>
</evidence>
<dbReference type="Gene3D" id="2.60.40.150">
    <property type="entry name" value="C2 domain"/>
    <property type="match status" value="2"/>
</dbReference>
<feature type="compositionally biased region" description="Polar residues" evidence="9">
    <location>
        <begin position="228"/>
        <end position="240"/>
    </location>
</feature>
<dbReference type="SUPFAM" id="SSF50156">
    <property type="entry name" value="PDZ domain-like"/>
    <property type="match status" value="1"/>
</dbReference>
<dbReference type="Pfam" id="PF00168">
    <property type="entry name" value="C2"/>
    <property type="match status" value="2"/>
</dbReference>
<feature type="region of interest" description="Disordered" evidence="9">
    <location>
        <begin position="684"/>
        <end position="721"/>
    </location>
</feature>
<dbReference type="CDD" id="cd04028">
    <property type="entry name" value="C2B_RIM1alpha"/>
    <property type="match status" value="1"/>
</dbReference>
<dbReference type="InterPro" id="IPR036034">
    <property type="entry name" value="PDZ_sf"/>
</dbReference>
<dbReference type="FunFam" id="2.60.40.150:FF:000003">
    <property type="entry name" value="Regulating synaptic membrane exocytosis protein 2"/>
    <property type="match status" value="1"/>
</dbReference>
<evidence type="ECO:0000256" key="5">
    <source>
        <dbReference type="ARBA" id="ARBA00022782"/>
    </source>
</evidence>
<dbReference type="SMART" id="SM00228">
    <property type="entry name" value="PDZ"/>
    <property type="match status" value="1"/>
</dbReference>
<dbReference type="CDD" id="cd04031">
    <property type="entry name" value="C2A_RIM1alpha"/>
    <property type="match status" value="1"/>
</dbReference>
<dbReference type="Proteomes" id="UP000028761">
    <property type="component" value="Chromosome 8"/>
</dbReference>
<feature type="compositionally biased region" description="Basic and acidic residues" evidence="9">
    <location>
        <begin position="806"/>
        <end position="824"/>
    </location>
</feature>
<feature type="compositionally biased region" description="Basic and acidic residues" evidence="9">
    <location>
        <begin position="988"/>
        <end position="1008"/>
    </location>
</feature>
<feature type="compositionally biased region" description="Basic and acidic residues" evidence="9">
    <location>
        <begin position="837"/>
        <end position="881"/>
    </location>
</feature>
<evidence type="ECO:0000259" key="11">
    <source>
        <dbReference type="PROSITE" id="PS50106"/>
    </source>
</evidence>
<dbReference type="PANTHER" id="PTHR12157">
    <property type="entry name" value="REGULATING SYNAPTIC MEMBRANE EXOCYTOSIS PROTEIN"/>
    <property type="match status" value="1"/>
</dbReference>
<keyword evidence="4" id="KW-0863">Zinc-finger</keyword>
<dbReference type="GO" id="GO:0042391">
    <property type="term" value="P:regulation of membrane potential"/>
    <property type="evidence" value="ECO:0007669"/>
    <property type="project" value="TreeGrafter"/>
</dbReference>
<dbReference type="FunFam" id="2.30.42.10:FF:000003">
    <property type="entry name" value="Regulating synaptic membrane exocytosis protein 1, putative"/>
    <property type="match status" value="1"/>
</dbReference>
<feature type="region of interest" description="Disordered" evidence="9">
    <location>
        <begin position="492"/>
        <end position="524"/>
    </location>
</feature>
<dbReference type="InterPro" id="IPR039032">
    <property type="entry name" value="Rim-like"/>
</dbReference>
<dbReference type="InterPro" id="IPR000008">
    <property type="entry name" value="C2_dom"/>
</dbReference>
<evidence type="ECO:0000313" key="13">
    <source>
        <dbReference type="Proteomes" id="UP000028761"/>
    </source>
</evidence>
<dbReference type="GO" id="GO:0048167">
    <property type="term" value="P:regulation of synaptic plasticity"/>
    <property type="evidence" value="ECO:0007669"/>
    <property type="project" value="TreeGrafter"/>
</dbReference>
<evidence type="ECO:0000256" key="9">
    <source>
        <dbReference type="SAM" id="MobiDB-lite"/>
    </source>
</evidence>
<dbReference type="PROSITE" id="PS50004">
    <property type="entry name" value="C2"/>
    <property type="match status" value="2"/>
</dbReference>
<dbReference type="GO" id="GO:0008270">
    <property type="term" value="F:zinc ion binding"/>
    <property type="evidence" value="ECO:0007669"/>
    <property type="project" value="UniProtKB-KW"/>
</dbReference>
<dbReference type="Ensembl" id="ENSPANT00000055918.2">
    <property type="protein sequence ID" value="ENSPANP00000041835.2"/>
    <property type="gene ID" value="ENSPANG00000025440.3"/>
</dbReference>
<dbReference type="ExpressionAtlas" id="A0A2I3N1Q6">
    <property type="expression patterns" value="baseline"/>
</dbReference>
<feature type="region of interest" description="Disordered" evidence="9">
    <location>
        <begin position="1171"/>
        <end position="1190"/>
    </location>
</feature>
<comment type="subcellular location">
    <subcellularLocation>
        <location evidence="8">Synapse</location>
    </subcellularLocation>
</comment>
<feature type="region of interest" description="Disordered" evidence="9">
    <location>
        <begin position="739"/>
        <end position="1132"/>
    </location>
</feature>
<reference evidence="12 13" key="1">
    <citation type="submission" date="2012-03" db="EMBL/GenBank/DDBJ databases">
        <title>Whole Genome Assembly of Papio anubis.</title>
        <authorList>
            <person name="Liu Y.L."/>
            <person name="Abraham K.A."/>
            <person name="Akbar H.A."/>
            <person name="Ali S.A."/>
            <person name="Anosike U.A."/>
            <person name="Aqrawi P.A."/>
            <person name="Arias F.A."/>
            <person name="Attaway T.A."/>
            <person name="Awwad R.A."/>
            <person name="Babu C.B."/>
            <person name="Bandaranaike D.B."/>
            <person name="Battles P.B."/>
            <person name="Bell A.B."/>
            <person name="Beltran B.B."/>
            <person name="Berhane-Mersha D.B."/>
            <person name="Bess C.B."/>
            <person name="Bickham C.B."/>
            <person name="Bolden T.B."/>
            <person name="Carter K.C."/>
            <person name="Chau D.C."/>
            <person name="Chavez A.C."/>
            <person name="Clerc-Blankenburg K.C."/>
            <person name="Coyle M.C."/>
            <person name="Dao M.D."/>
            <person name="Davila M.L.D."/>
            <person name="Davy-Carroll L.D."/>
            <person name="Denson S.D."/>
            <person name="Dinh H.D."/>
            <person name="Fernandez S.F."/>
            <person name="Fernando P.F."/>
            <person name="Forbes L.F."/>
            <person name="Francis C.F."/>
            <person name="Francisco L.F."/>
            <person name="Fu Q.F."/>
            <person name="Garcia-Iii R.G."/>
            <person name="Garrett T.G."/>
            <person name="Gross S.G."/>
            <person name="Gubbala S.G."/>
            <person name="Hirani K.H."/>
            <person name="Hogues M.H."/>
            <person name="Hollins B.H."/>
            <person name="Jackson L.J."/>
            <person name="Javaid M.J."/>
            <person name="Jhangiani S.J."/>
            <person name="Johnson A.J."/>
            <person name="Johnson B.J."/>
            <person name="Jones J.J."/>
            <person name="Joshi V.J."/>
            <person name="Kalu J.K."/>
            <person name="Khan N.K."/>
            <person name="Korchina V.K."/>
            <person name="Kovar C.K."/>
            <person name="Lago L.L."/>
            <person name="Lara F.L."/>
            <person name="Le T.-K.L."/>
            <person name="Lee S.L."/>
            <person name="Legall-Iii F.L."/>
            <person name="Lemon S.L."/>
            <person name="Liu J.L."/>
            <person name="Liu Y.-S.L."/>
            <person name="Liyanage D.L."/>
            <person name="Lopez J.L."/>
            <person name="Lorensuhewa L.L."/>
            <person name="Mata R.M."/>
            <person name="Mathew T.M."/>
            <person name="Mercado C.M."/>
            <person name="Mercado I.M."/>
            <person name="Morales K.M."/>
            <person name="Morgan M.M."/>
            <person name="Munidasa M.M."/>
            <person name="Ngo D.N."/>
            <person name="Nguyen L.N."/>
            <person name="Nguyen T.N."/>
            <person name="Nguyen N.N."/>
            <person name="Obregon M.O."/>
            <person name="Okwuonu G.O."/>
            <person name="Ongeri F.O."/>
            <person name="Onwere C.O."/>
            <person name="Osifeso I.O."/>
            <person name="Parra A.P."/>
            <person name="Patil S.P."/>
            <person name="Perez A.P."/>
            <person name="Perez Y.P."/>
            <person name="Pham C.P."/>
            <person name="Pu L.-L.P."/>
            <person name="Puazo M.P."/>
            <person name="Quiroz J.Q."/>
            <person name="Rouhana J.R."/>
            <person name="Ruiz M.R."/>
            <person name="Ruiz S.-J.R."/>
            <person name="Saada N.S."/>
            <person name="Santibanez J.S."/>
            <person name="Scheel M.S."/>
            <person name="Schneider B.S."/>
            <person name="Simmons D.S."/>
            <person name="Sisson I.S."/>
            <person name="Tang L.-Y.T."/>
            <person name="Thornton R.T."/>
            <person name="Tisius J.T."/>
            <person name="Toledanes G.T."/>
            <person name="Trejos Z.T."/>
            <person name="Usmani K.U."/>
            <person name="Varghese R.V."/>
            <person name="Vattathil S.V."/>
            <person name="Vee V.V."/>
            <person name="Walker D.W."/>
            <person name="Weissenberger G.W."/>
            <person name="White C.W."/>
            <person name="Williams A.W."/>
            <person name="Woodworth J.W."/>
            <person name="Wright R.W."/>
            <person name="Zhu Y.Z."/>
            <person name="Han Y.H."/>
            <person name="Newsham I.N."/>
            <person name="Nazareth L.N."/>
            <person name="Worley K.W."/>
            <person name="Muzny D.M."/>
            <person name="Rogers J.R."/>
            <person name="Gibbs R.G."/>
        </authorList>
    </citation>
    <scope>NUCLEOTIDE SEQUENCE [LARGE SCALE GENOMIC DNA]</scope>
</reference>
<dbReference type="GO" id="GO:0048791">
    <property type="term" value="P:calcium ion-regulated exocytosis of neurotransmitter"/>
    <property type="evidence" value="ECO:0007669"/>
    <property type="project" value="TreeGrafter"/>
</dbReference>
<accession>A0A2I3N1Q6</accession>
<dbReference type="Pfam" id="PF00595">
    <property type="entry name" value="PDZ"/>
    <property type="match status" value="1"/>
</dbReference>
<organism evidence="12 13">
    <name type="scientific">Papio anubis</name>
    <name type="common">Olive baboon</name>
    <dbReference type="NCBI Taxonomy" id="9555"/>
    <lineage>
        <taxon>Eukaryota</taxon>
        <taxon>Metazoa</taxon>
        <taxon>Chordata</taxon>
        <taxon>Craniata</taxon>
        <taxon>Vertebrata</taxon>
        <taxon>Euteleostomi</taxon>
        <taxon>Mammalia</taxon>
        <taxon>Eutheria</taxon>
        <taxon>Euarchontoglires</taxon>
        <taxon>Primates</taxon>
        <taxon>Haplorrhini</taxon>
        <taxon>Catarrhini</taxon>
        <taxon>Cercopithecidae</taxon>
        <taxon>Cercopithecinae</taxon>
        <taxon>Papio</taxon>
    </lineage>
</organism>
<feature type="compositionally biased region" description="Basic and acidic residues" evidence="9">
    <location>
        <begin position="95"/>
        <end position="106"/>
    </location>
</feature>
<dbReference type="RefSeq" id="XP_031505957.1">
    <property type="nucleotide sequence ID" value="XM_031650097.1"/>
</dbReference>
<feature type="compositionally biased region" description="Basic and acidic residues" evidence="9">
    <location>
        <begin position="252"/>
        <end position="269"/>
    </location>
</feature>
<sequence>MQFETLRQVCNSVLSHFHGVFSSPPNILQNELFGQTLNNARKRSPSVSRDQNRRYDQREEREEYSQYATSDSAMPRSPSDYADRRSQHEPQFYEDSDHLSYRDSNRRSHRHSKEYIVDDEDVESRDEYERQRREEEYQSRYRSDPNLARYPVKPQPYEEQMRIHAEVSRARHERRHSDVSLANADLEDSRISMLRMDRPSRQRSISERRAAMENQRSYSMERTREAQGPSSYAQRTTNHSPPTPRRSPLPIDRPDLRRTDSLRKQHHLDPSSAVRKTKREKMETMLRNDSLSSDQSESVRPPPPKPHKSKKGGKMRQVSLSSSEEELASTPEYTSCDDVEIESESVSEKGDMDYNWLDHTSWHSSEASPMSLHPVTWQPSKDGDRLIGRILLNKRLKDGSVPRDSGAMLGLKVVGGKMTDSGRLCAFITKVKKGSLADTVGHLRPGDEVLEWNGRLLQGATFEEVYNIILESKPEPQVELVVSRPIGDIPRIPDSTHAQLESSSSSFESQKMDRPSISVTSPMSPGMLRDVPQFLSGQLSSQSLSRRTTPFVPRVQIKLWFDKVGHQLIVTILGAKDLPSREDGRPRNPYVKIYFLPDRSDKNKRRTKTVKKTLEPKWNQTFIYSPVHRREFRERMLEITLWDQARVREEESEFLGEILIELETALLDDEPHWYKLQTHDVSSLPLPHPSPYMPRRQLHGESPTRRLQRSKRISDSEVSDYDCDDGIGVVSDYRHDGRDLQSSTLSVPEQVMSSNHCSPSGSPHRVDVIGRTRSWSPSVPPPQSRNVEQGHRGTRTTTGHYNTISRMDRHRVMDDHYSPDRDSHFLTLPRSRYSQTIDHHHRDDRDCEAADRQPYHRSRSTEQRPLLERTTTRSRSTERPDTNLMRSMPSLMTGRSAPPSPALSRSHPRTGSVQTSPSSTPVAGRRGRQLPQLPPKGTLDRNNGVKEIEPYEEELDSTRRRYAGTMDIEERNRQMKINKYKQVAGSDPRLEQDYHSKYRSGWDPHRGADNVSTKSSDSDVSDISAVSRTSSASRFSSTSYMSVQSERPRGNKKIRPKGIEEGGKEGDKHEEIVHEKEEVKEERINENEKGKEIAKTCNKEKNRESGDEEKTQDIPEQGKEKEQWNKEDLQRRFSQDDASVFTSKMQSRQMGISGKNMTKSTSISGDMCSLEKNDGSQSDTAVGALGTSGKKRRSSIGAKMVAIVGLSRKSRSASQLSQTEAGGKKLRSTVQRSTETGLAVEMRNWMTRQASRESTDGSMNSYSSEGNLIFPGVRLASDSQFSDFLDGLGPAQLVGRQTLATPAMGDIQVGMMDKKGQLEVEIIRARGLVVKPGSKTLPAPYVKVYLLDNGVCIAKKKTKVARKTLEPLYQQLLSFEESPQGKVLQIIVWGDYGRMDHKSFMGVAQILLDELELSNMVIGWFKLFPPSSLVDPTLAPLTRRASQSSLESSTGPSYSRS</sequence>
<gene>
    <name evidence="12" type="primary">RIMS2</name>
</gene>
<dbReference type="GO" id="GO:0030154">
    <property type="term" value="P:cell differentiation"/>
    <property type="evidence" value="ECO:0007669"/>
    <property type="project" value="UniProtKB-KW"/>
</dbReference>
<dbReference type="InterPro" id="IPR035892">
    <property type="entry name" value="C2_domain_sf"/>
</dbReference>
<dbReference type="GO" id="GO:0042734">
    <property type="term" value="C:presynaptic membrane"/>
    <property type="evidence" value="ECO:0007669"/>
    <property type="project" value="TreeGrafter"/>
</dbReference>
<feature type="compositionally biased region" description="Basic and acidic residues" evidence="9">
    <location>
        <begin position="192"/>
        <end position="211"/>
    </location>
</feature>
<proteinExistence type="predicted"/>
<evidence type="ECO:0000313" key="12">
    <source>
        <dbReference type="Ensembl" id="ENSPANP00000041835.2"/>
    </source>
</evidence>